<comment type="caution">
    <text evidence="1">The sequence shown here is derived from an EMBL/GenBank/DDBJ whole genome shotgun (WGS) entry which is preliminary data.</text>
</comment>
<sequence length="88" mass="10691">KFFLGEAHVNFYFKYVYILNKIMENTQFKDDLLRELNYKLVAEVDKLRKENAEISELKQKYVEIEFKNIEFKAENMKVKVDHAKLKQL</sequence>
<evidence type="ECO:0000313" key="2">
    <source>
        <dbReference type="Proteomes" id="UP000789366"/>
    </source>
</evidence>
<reference evidence="1" key="1">
    <citation type="submission" date="2021-06" db="EMBL/GenBank/DDBJ databases">
        <authorList>
            <person name="Kallberg Y."/>
            <person name="Tangrot J."/>
            <person name="Rosling A."/>
        </authorList>
    </citation>
    <scope>NUCLEOTIDE SEQUENCE</scope>
    <source>
        <strain evidence="1">28 12/20/2015</strain>
    </source>
</reference>
<accession>A0ACA9NDN9</accession>
<evidence type="ECO:0000313" key="1">
    <source>
        <dbReference type="EMBL" id="CAG8636205.1"/>
    </source>
</evidence>
<gene>
    <name evidence="1" type="ORF">SPELUC_LOCUS8394</name>
</gene>
<proteinExistence type="predicted"/>
<organism evidence="1 2">
    <name type="scientific">Cetraspora pellucida</name>
    <dbReference type="NCBI Taxonomy" id="1433469"/>
    <lineage>
        <taxon>Eukaryota</taxon>
        <taxon>Fungi</taxon>
        <taxon>Fungi incertae sedis</taxon>
        <taxon>Mucoromycota</taxon>
        <taxon>Glomeromycotina</taxon>
        <taxon>Glomeromycetes</taxon>
        <taxon>Diversisporales</taxon>
        <taxon>Gigasporaceae</taxon>
        <taxon>Cetraspora</taxon>
    </lineage>
</organism>
<feature type="non-terminal residue" evidence="1">
    <location>
        <position position="1"/>
    </location>
</feature>
<dbReference type="EMBL" id="CAJVPW010012501">
    <property type="protein sequence ID" value="CAG8636205.1"/>
    <property type="molecule type" value="Genomic_DNA"/>
</dbReference>
<protein>
    <submittedName>
        <fullName evidence="1">10004_t:CDS:1</fullName>
    </submittedName>
</protein>
<name>A0ACA9NDN9_9GLOM</name>
<dbReference type="Proteomes" id="UP000789366">
    <property type="component" value="Unassembled WGS sequence"/>
</dbReference>
<keyword evidence="2" id="KW-1185">Reference proteome</keyword>